<proteinExistence type="predicted"/>
<dbReference type="RefSeq" id="WP_349683491.1">
    <property type="nucleotide sequence ID" value="NZ_JBEGDD010000002.1"/>
</dbReference>
<gene>
    <name evidence="1" type="ORF">ABN401_03745</name>
</gene>
<keyword evidence="2" id="KW-1185">Reference proteome</keyword>
<organism evidence="1 2">
    <name type="scientific">Brevundimonas aurifodinae</name>
    <dbReference type="NCBI Taxonomy" id="1508312"/>
    <lineage>
        <taxon>Bacteria</taxon>
        <taxon>Pseudomonadati</taxon>
        <taxon>Pseudomonadota</taxon>
        <taxon>Alphaproteobacteria</taxon>
        <taxon>Caulobacterales</taxon>
        <taxon>Caulobacteraceae</taxon>
        <taxon>Brevundimonas</taxon>
    </lineage>
</organism>
<sequence>MRVISVLFALAILGVALWLIPATRRGMLVAAESVSVSMPRMR</sequence>
<comment type="caution">
    <text evidence="1">The sequence shown here is derived from an EMBL/GenBank/DDBJ whole genome shotgun (WGS) entry which is preliminary data.</text>
</comment>
<accession>A0ABV1NKF5</accession>
<reference evidence="1 2" key="1">
    <citation type="submission" date="2024-06" db="EMBL/GenBank/DDBJ databases">
        <title>Brevundimonas sp. C11.</title>
        <authorList>
            <person name="Maltman C."/>
        </authorList>
    </citation>
    <scope>NUCLEOTIDE SEQUENCE [LARGE SCALE GENOMIC DNA]</scope>
    <source>
        <strain evidence="1 2">C11</strain>
    </source>
</reference>
<evidence type="ECO:0000313" key="2">
    <source>
        <dbReference type="Proteomes" id="UP001445732"/>
    </source>
</evidence>
<evidence type="ECO:0000313" key="1">
    <source>
        <dbReference type="EMBL" id="MEQ7154321.1"/>
    </source>
</evidence>
<dbReference type="Proteomes" id="UP001445732">
    <property type="component" value="Unassembled WGS sequence"/>
</dbReference>
<dbReference type="EMBL" id="JBEGDD010000002">
    <property type="protein sequence ID" value="MEQ7154321.1"/>
    <property type="molecule type" value="Genomic_DNA"/>
</dbReference>
<name>A0ABV1NKF5_9CAUL</name>
<protein>
    <submittedName>
        <fullName evidence="1">Uncharacterized protein</fullName>
    </submittedName>
</protein>